<dbReference type="OrthoDB" id="3828611at2"/>
<name>A4J435_DESRM</name>
<dbReference type="HOGENOM" id="CLU_082122_0_0_9"/>
<sequence length="236" mass="25922">MKELITAAEIKNHALRGKQQLLVGPASIVTPAAKDSARDLGVELVYSLDKPTAEYQQHLTQSVCEPVVESKGTEDLVSLVAQNIGDQSVSPELVGWIVKEVIAALKGTNLPTGPVTEKDKSGLRLVRGETVICEPFSTGNPRDRVFLKDLLPLEDSPNMAAGMMKMENSAFEWELKYDEYDYVIEGELEIIVDGTSYLGKPGDVFFIPKGTKIVFSSPGTVKFLYVTYPANWQDQV</sequence>
<dbReference type="eggNOG" id="COG4766">
    <property type="taxonomic scope" value="Bacteria"/>
</dbReference>
<dbReference type="InterPro" id="IPR011051">
    <property type="entry name" value="RmlC_Cupin_sf"/>
</dbReference>
<evidence type="ECO:0000313" key="1">
    <source>
        <dbReference type="EMBL" id="ABO49838.1"/>
    </source>
</evidence>
<dbReference type="Pfam" id="PF06249">
    <property type="entry name" value="EutQ"/>
    <property type="match status" value="1"/>
</dbReference>
<dbReference type="KEGG" id="drm:Dred_1304"/>
<dbReference type="PANTHER" id="PTHR36169">
    <property type="entry name" value="ETHANOLAMINE UTILIZATION PROTEIN EUTQ"/>
    <property type="match status" value="1"/>
</dbReference>
<dbReference type="EMBL" id="CP000612">
    <property type="protein sequence ID" value="ABO49838.1"/>
    <property type="molecule type" value="Genomic_DNA"/>
</dbReference>
<reference evidence="1 2" key="1">
    <citation type="submission" date="2007-03" db="EMBL/GenBank/DDBJ databases">
        <title>Complete sequence of Desulfotomaculum reducens MI-1.</title>
        <authorList>
            <consortium name="US DOE Joint Genome Institute"/>
            <person name="Copeland A."/>
            <person name="Lucas S."/>
            <person name="Lapidus A."/>
            <person name="Barry K."/>
            <person name="Detter J.C."/>
            <person name="Glavina del Rio T."/>
            <person name="Hammon N."/>
            <person name="Israni S."/>
            <person name="Dalin E."/>
            <person name="Tice H."/>
            <person name="Pitluck S."/>
            <person name="Sims D."/>
            <person name="Brettin T."/>
            <person name="Bruce D."/>
            <person name="Han C."/>
            <person name="Tapia R."/>
            <person name="Schmutz J."/>
            <person name="Larimer F."/>
            <person name="Land M."/>
            <person name="Hauser L."/>
            <person name="Kyrpides N."/>
            <person name="Kim E."/>
            <person name="Tebo B.M."/>
            <person name="Richardson P."/>
        </authorList>
    </citation>
    <scope>NUCLEOTIDE SEQUENCE [LARGE SCALE GENOMIC DNA]</scope>
    <source>
        <strain evidence="1 2">MI-1</strain>
    </source>
</reference>
<dbReference type="AlphaFoldDB" id="A4J435"/>
<dbReference type="SUPFAM" id="SSF51182">
    <property type="entry name" value="RmlC-like cupins"/>
    <property type="match status" value="1"/>
</dbReference>
<keyword evidence="2" id="KW-1185">Reference proteome</keyword>
<accession>A4J435</accession>
<dbReference type="RefSeq" id="WP_011877661.1">
    <property type="nucleotide sequence ID" value="NC_009253.1"/>
</dbReference>
<dbReference type="Gene3D" id="2.60.120.10">
    <property type="entry name" value="Jelly Rolls"/>
    <property type="match status" value="1"/>
</dbReference>
<dbReference type="STRING" id="349161.Dred_1304"/>
<dbReference type="InterPro" id="IPR010424">
    <property type="entry name" value="EutQ"/>
</dbReference>
<organism evidence="1 2">
    <name type="scientific">Desulforamulus reducens (strain ATCC BAA-1160 / DSM 100696 / MI-1)</name>
    <name type="common">Desulfotomaculum reducens</name>
    <dbReference type="NCBI Taxonomy" id="349161"/>
    <lineage>
        <taxon>Bacteria</taxon>
        <taxon>Bacillati</taxon>
        <taxon>Bacillota</taxon>
        <taxon>Clostridia</taxon>
        <taxon>Eubacteriales</taxon>
        <taxon>Peptococcaceae</taxon>
        <taxon>Desulforamulus</taxon>
    </lineage>
</organism>
<proteinExistence type="predicted"/>
<dbReference type="CDD" id="cd02228">
    <property type="entry name" value="cupin_EutQ"/>
    <property type="match status" value="1"/>
</dbReference>
<gene>
    <name evidence="1" type="ordered locus">Dred_1304</name>
</gene>
<dbReference type="PANTHER" id="PTHR36169:SF1">
    <property type="entry name" value="ACETATE KINASE EUTQ"/>
    <property type="match status" value="1"/>
</dbReference>
<evidence type="ECO:0000313" key="2">
    <source>
        <dbReference type="Proteomes" id="UP000001556"/>
    </source>
</evidence>
<dbReference type="Proteomes" id="UP000001556">
    <property type="component" value="Chromosome"/>
</dbReference>
<protein>
    <submittedName>
        <fullName evidence="1">Ethanolamine utilization EutQ family protein</fullName>
    </submittedName>
</protein>
<dbReference type="InterPro" id="IPR014710">
    <property type="entry name" value="RmlC-like_jellyroll"/>
</dbReference>